<dbReference type="PANTHER" id="PTHR47577">
    <property type="entry name" value="THAP DOMAIN-CONTAINING PROTEIN 6"/>
    <property type="match status" value="1"/>
</dbReference>
<feature type="region of interest" description="Disordered" evidence="1">
    <location>
        <begin position="72"/>
        <end position="107"/>
    </location>
</feature>
<dbReference type="EMBL" id="GFPF01012831">
    <property type="protein sequence ID" value="MAA23977.1"/>
    <property type="molecule type" value="Transcribed_RNA"/>
</dbReference>
<evidence type="ECO:0000259" key="2">
    <source>
        <dbReference type="Pfam" id="PF21789"/>
    </source>
</evidence>
<feature type="domain" description="Transposable element P transposase-like RNase H C-terminal" evidence="2">
    <location>
        <begin position="6"/>
        <end position="33"/>
    </location>
</feature>
<dbReference type="AlphaFoldDB" id="A0A224Z2C9"/>
<sequence>MMTSRTSQDPLENFFGIVRQASGNNDHPTPTQFLITVNCLSFYGLVRTVSDGNCEEGTLASLLEVDALEPSSDRDECSQSSATSAATQSTQNVAPQHNAGLQTSNDHNQHVVRSDSRLIYHISGYVARKCVFNTTTKRQECIELLTMTSPGESFQLARLTNYCDRGGLLHPSSQLYGFVKKLGDIFTECFCQSELHSDSVMDMLAVVQHRLSIEIGCRVHAATLTGKVISFYVVTRLHFYVKGLNSDKAGKRQRAKQLKLSRCT</sequence>
<organism evidence="3">
    <name type="scientific">Rhipicephalus zambeziensis</name>
    <dbReference type="NCBI Taxonomy" id="60191"/>
    <lineage>
        <taxon>Eukaryota</taxon>
        <taxon>Metazoa</taxon>
        <taxon>Ecdysozoa</taxon>
        <taxon>Arthropoda</taxon>
        <taxon>Chelicerata</taxon>
        <taxon>Arachnida</taxon>
        <taxon>Acari</taxon>
        <taxon>Parasitiformes</taxon>
        <taxon>Ixodida</taxon>
        <taxon>Ixodoidea</taxon>
        <taxon>Ixodidae</taxon>
        <taxon>Rhipicephalinae</taxon>
        <taxon>Rhipicephalus</taxon>
        <taxon>Rhipicephalus</taxon>
    </lineage>
</organism>
<evidence type="ECO:0000313" key="3">
    <source>
        <dbReference type="EMBL" id="MAA23977.1"/>
    </source>
</evidence>
<reference evidence="3" key="1">
    <citation type="journal article" date="2017" name="Parasit. Vectors">
        <title>Sialotranscriptomics of Rhipicephalus zambeziensis reveals intricate expression profiles of secretory proteins and suggests tight temporal transcriptional regulation during blood-feeding.</title>
        <authorList>
            <person name="de Castro M.H."/>
            <person name="de Klerk D."/>
            <person name="Pienaar R."/>
            <person name="Rees D.J.G."/>
            <person name="Mans B.J."/>
        </authorList>
    </citation>
    <scope>NUCLEOTIDE SEQUENCE</scope>
    <source>
        <tissue evidence="3">Salivary glands</tissue>
    </source>
</reference>
<dbReference type="InterPro" id="IPR048367">
    <property type="entry name" value="TNP-like_RNaseH_C"/>
</dbReference>
<dbReference type="PANTHER" id="PTHR47577:SF2">
    <property type="entry name" value="THAP DOMAIN CONTAINING 9"/>
    <property type="match status" value="1"/>
</dbReference>
<accession>A0A224Z2C9</accession>
<feature type="compositionally biased region" description="Low complexity" evidence="1">
    <location>
        <begin position="78"/>
        <end position="91"/>
    </location>
</feature>
<dbReference type="Pfam" id="PF21789">
    <property type="entry name" value="TNP-like_RNaseH_C"/>
    <property type="match status" value="1"/>
</dbReference>
<proteinExistence type="predicted"/>
<protein>
    <submittedName>
        <fullName evidence="3">Transposable element</fullName>
    </submittedName>
</protein>
<evidence type="ECO:0000256" key="1">
    <source>
        <dbReference type="SAM" id="MobiDB-lite"/>
    </source>
</evidence>
<feature type="compositionally biased region" description="Polar residues" evidence="1">
    <location>
        <begin position="92"/>
        <end position="106"/>
    </location>
</feature>
<name>A0A224Z2C9_9ACAR</name>